<evidence type="ECO:0000256" key="4">
    <source>
        <dbReference type="ARBA" id="ARBA00023136"/>
    </source>
</evidence>
<evidence type="ECO:0000256" key="1">
    <source>
        <dbReference type="ARBA" id="ARBA00004141"/>
    </source>
</evidence>
<dbReference type="PANTHER" id="PTHR37451:SF5">
    <property type="entry name" value="MARVEL DOMAIN-CONTAINING PROTEIN"/>
    <property type="match status" value="1"/>
</dbReference>
<keyword evidence="2 5" id="KW-0812">Transmembrane</keyword>
<protein>
    <recommendedName>
        <fullName evidence="6">MARVEL domain-containing protein</fullName>
    </recommendedName>
</protein>
<feature type="domain" description="MARVEL" evidence="6">
    <location>
        <begin position="6"/>
        <end position="130"/>
    </location>
</feature>
<dbReference type="EMBL" id="KQ947415">
    <property type="protein sequence ID" value="KUJ16887.1"/>
    <property type="molecule type" value="Genomic_DNA"/>
</dbReference>
<evidence type="ECO:0000313" key="7">
    <source>
        <dbReference type="EMBL" id="KUJ16887.1"/>
    </source>
</evidence>
<keyword evidence="4 5" id="KW-0472">Membrane</keyword>
<feature type="transmembrane region" description="Helical" evidence="5">
    <location>
        <begin position="7"/>
        <end position="29"/>
    </location>
</feature>
<evidence type="ECO:0000256" key="3">
    <source>
        <dbReference type="ARBA" id="ARBA00022989"/>
    </source>
</evidence>
<dbReference type="STRING" id="149040.A0A194XAU8"/>
<feature type="transmembrane region" description="Helical" evidence="5">
    <location>
        <begin position="44"/>
        <end position="66"/>
    </location>
</feature>
<sequence length="161" mass="17446">MSSAVTIALRGGQAFHSVVVLCLSSYVAYENNHSLNPSSTEINFLLFASSFSIITLLLLEVVPLISPRRTSPYAALVVQALVSFLYMGGFIALSVFLSRLLFCEGSVCLAARLDAVFAAFSYAVWTASATISGIQISKRLKSGMHRDLFESIEEKVVAEKV</sequence>
<evidence type="ECO:0000256" key="5">
    <source>
        <dbReference type="SAM" id="Phobius"/>
    </source>
</evidence>
<comment type="subcellular location">
    <subcellularLocation>
        <location evidence="1">Membrane</location>
        <topology evidence="1">Multi-pass membrane protein</topology>
    </subcellularLocation>
</comment>
<keyword evidence="8" id="KW-1185">Reference proteome</keyword>
<dbReference type="Proteomes" id="UP000070700">
    <property type="component" value="Unassembled WGS sequence"/>
</dbReference>
<dbReference type="GO" id="GO:0016020">
    <property type="term" value="C:membrane"/>
    <property type="evidence" value="ECO:0007669"/>
    <property type="project" value="UniProtKB-SubCell"/>
</dbReference>
<evidence type="ECO:0000313" key="8">
    <source>
        <dbReference type="Proteomes" id="UP000070700"/>
    </source>
</evidence>
<dbReference type="PANTHER" id="PTHR37451">
    <property type="entry name" value="MARVEL DOMAIN"/>
    <property type="match status" value="1"/>
</dbReference>
<evidence type="ECO:0000259" key="6">
    <source>
        <dbReference type="Pfam" id="PF01284"/>
    </source>
</evidence>
<evidence type="ECO:0000256" key="2">
    <source>
        <dbReference type="ARBA" id="ARBA00022692"/>
    </source>
</evidence>
<feature type="transmembrane region" description="Helical" evidence="5">
    <location>
        <begin position="116"/>
        <end position="136"/>
    </location>
</feature>
<gene>
    <name evidence="7" type="ORF">LY89DRAFT_67100</name>
</gene>
<dbReference type="KEGG" id="psco:LY89DRAFT_67100"/>
<dbReference type="OrthoDB" id="2117453at2759"/>
<name>A0A194XAU8_MOLSC</name>
<feature type="transmembrane region" description="Helical" evidence="5">
    <location>
        <begin position="73"/>
        <end position="96"/>
    </location>
</feature>
<dbReference type="InParanoid" id="A0A194XAU8"/>
<dbReference type="AlphaFoldDB" id="A0A194XAU8"/>
<dbReference type="InterPro" id="IPR008253">
    <property type="entry name" value="Marvel"/>
</dbReference>
<reference evidence="7 8" key="1">
    <citation type="submission" date="2015-10" db="EMBL/GenBank/DDBJ databases">
        <title>Full genome of DAOMC 229536 Phialocephala scopiformis, a fungal endophyte of spruce producing the potent anti-insectan compound rugulosin.</title>
        <authorList>
            <consortium name="DOE Joint Genome Institute"/>
            <person name="Walker A.K."/>
            <person name="Frasz S.L."/>
            <person name="Seifert K.A."/>
            <person name="Miller J.D."/>
            <person name="Mondo S.J."/>
            <person name="Labutti K."/>
            <person name="Lipzen A."/>
            <person name="Dockter R."/>
            <person name="Kennedy M."/>
            <person name="Grigoriev I.V."/>
            <person name="Spatafora J.W."/>
        </authorList>
    </citation>
    <scope>NUCLEOTIDE SEQUENCE [LARGE SCALE GENOMIC DNA]</scope>
    <source>
        <strain evidence="7 8">CBS 120377</strain>
    </source>
</reference>
<proteinExistence type="predicted"/>
<dbReference type="RefSeq" id="XP_018071242.1">
    <property type="nucleotide sequence ID" value="XM_018213201.1"/>
</dbReference>
<dbReference type="GeneID" id="28822927"/>
<keyword evidence="3 5" id="KW-1133">Transmembrane helix</keyword>
<accession>A0A194XAU8</accession>
<organism evidence="7 8">
    <name type="scientific">Mollisia scopiformis</name>
    <name type="common">Conifer needle endophyte fungus</name>
    <name type="synonym">Phialocephala scopiformis</name>
    <dbReference type="NCBI Taxonomy" id="149040"/>
    <lineage>
        <taxon>Eukaryota</taxon>
        <taxon>Fungi</taxon>
        <taxon>Dikarya</taxon>
        <taxon>Ascomycota</taxon>
        <taxon>Pezizomycotina</taxon>
        <taxon>Leotiomycetes</taxon>
        <taxon>Helotiales</taxon>
        <taxon>Mollisiaceae</taxon>
        <taxon>Mollisia</taxon>
    </lineage>
</organism>
<dbReference type="Pfam" id="PF01284">
    <property type="entry name" value="MARVEL"/>
    <property type="match status" value="1"/>
</dbReference>